<dbReference type="Proteomes" id="UP000244932">
    <property type="component" value="Unassembled WGS sequence"/>
</dbReference>
<organism evidence="1 2">
    <name type="scientific">Pontivivens insulae</name>
    <dbReference type="NCBI Taxonomy" id="1639689"/>
    <lineage>
        <taxon>Bacteria</taxon>
        <taxon>Pseudomonadati</taxon>
        <taxon>Pseudomonadota</taxon>
        <taxon>Alphaproteobacteria</taxon>
        <taxon>Rhodobacterales</taxon>
        <taxon>Paracoccaceae</taxon>
        <taxon>Pontivivens</taxon>
    </lineage>
</organism>
<dbReference type="EMBL" id="OMKW01000003">
    <property type="protein sequence ID" value="SPF29991.1"/>
    <property type="molecule type" value="Genomic_DNA"/>
</dbReference>
<proteinExistence type="predicted"/>
<protein>
    <submittedName>
        <fullName evidence="1">Uncharacterized protein</fullName>
    </submittedName>
</protein>
<dbReference type="AlphaFoldDB" id="A0A2R8ACM1"/>
<evidence type="ECO:0000313" key="1">
    <source>
        <dbReference type="EMBL" id="SPF29991.1"/>
    </source>
</evidence>
<evidence type="ECO:0000313" key="2">
    <source>
        <dbReference type="Proteomes" id="UP000244932"/>
    </source>
</evidence>
<keyword evidence="2" id="KW-1185">Reference proteome</keyword>
<name>A0A2R8ACM1_9RHOB</name>
<accession>A0A2R8ACM1</accession>
<dbReference type="RefSeq" id="WP_162844900.1">
    <property type="nucleotide sequence ID" value="NZ_OMKW01000003.1"/>
</dbReference>
<sequence length="49" mass="5566">MSEVHDYAELFEVFPELAESDVIFAKEVLAHFGLLFSVFTDLETGIQQC</sequence>
<reference evidence="1 2" key="1">
    <citation type="submission" date="2018-03" db="EMBL/GenBank/DDBJ databases">
        <authorList>
            <person name="Keele B.F."/>
        </authorList>
    </citation>
    <scope>NUCLEOTIDE SEQUENCE [LARGE SCALE GENOMIC DNA]</scope>
    <source>
        <strain evidence="1 2">CeCT 8812</strain>
    </source>
</reference>
<gene>
    <name evidence="1" type="ORF">POI8812_02318</name>
</gene>